<proteinExistence type="predicted"/>
<name>A0AB36XE63_LACPA</name>
<organism evidence="1 2">
    <name type="scientific">Lacticaseibacillus paracasei</name>
    <name type="common">Lactobacillus paracasei</name>
    <dbReference type="NCBI Taxonomy" id="1597"/>
    <lineage>
        <taxon>Bacteria</taxon>
        <taxon>Bacillati</taxon>
        <taxon>Bacillota</taxon>
        <taxon>Bacilli</taxon>
        <taxon>Lactobacillales</taxon>
        <taxon>Lactobacillaceae</taxon>
        <taxon>Lacticaseibacillus</taxon>
    </lineage>
</organism>
<sequence>MAQKPACKDHGRNGQRATITTKATYIPVSNRTSSRSVLLVLVFSHRIH</sequence>
<evidence type="ECO:0000313" key="1">
    <source>
        <dbReference type="EMBL" id="PLC46983.1"/>
    </source>
</evidence>
<gene>
    <name evidence="1" type="ORF">C0Q90_05425</name>
</gene>
<dbReference type="Proteomes" id="UP000234512">
    <property type="component" value="Unassembled WGS sequence"/>
</dbReference>
<dbReference type="AlphaFoldDB" id="A0AB36XE63"/>
<evidence type="ECO:0000313" key="2">
    <source>
        <dbReference type="Proteomes" id="UP000234512"/>
    </source>
</evidence>
<protein>
    <submittedName>
        <fullName evidence="1">Acetyltransferase</fullName>
    </submittedName>
</protein>
<dbReference type="AntiFam" id="ANF00266">
    <property type="entry name" value="DNA repeat translations related to WP_020751851.1"/>
</dbReference>
<dbReference type="NCBIfam" id="NF040509">
    <property type="entry name" value="Lacto_palin_RPT"/>
    <property type="match status" value="1"/>
</dbReference>
<accession>A0AB36XE63</accession>
<comment type="caution">
    <text evidence="1">The sequence shown here is derived from an EMBL/GenBank/DDBJ whole genome shotgun (WGS) entry which is preliminary data.</text>
</comment>
<reference evidence="1 2" key="1">
    <citation type="journal article" date="2018" name="Genome Announc.">
        <title>Draft Genome Sequence of Lactobacillus paracasei DUP 13076, Which Exhibits Potent Antipathogenic Effects against Salmonella enterica Serovars Enteritidis, Typhimurium, and Heidelberg.</title>
        <authorList>
            <person name="Muyyarikkandy M.S."/>
            <person name="Alqahtani F.H."/>
            <person name="Mandoiu I."/>
            <person name="Amalaradjou M.A."/>
        </authorList>
    </citation>
    <scope>NUCLEOTIDE SEQUENCE [LARGE SCALE GENOMIC DNA]</scope>
    <source>
        <strain evidence="1 2">DUP 13076</strain>
    </source>
</reference>
<dbReference type="EMBL" id="PKQJ01000004">
    <property type="protein sequence ID" value="PLC46983.1"/>
    <property type="molecule type" value="Genomic_DNA"/>
</dbReference>